<keyword evidence="2" id="KW-0677">Repeat</keyword>
<dbReference type="GO" id="GO:0006886">
    <property type="term" value="P:intracellular protein transport"/>
    <property type="evidence" value="ECO:0007669"/>
    <property type="project" value="TreeGrafter"/>
</dbReference>
<dbReference type="GO" id="GO:0006891">
    <property type="term" value="P:intra-Golgi vesicle-mediated transport"/>
    <property type="evidence" value="ECO:0007669"/>
    <property type="project" value="TreeGrafter"/>
</dbReference>
<dbReference type="PROSITE" id="PS50082">
    <property type="entry name" value="WD_REPEATS_2"/>
    <property type="match status" value="1"/>
</dbReference>
<dbReference type="STRING" id="35608.A0A2U1Q0Y3"/>
<proteinExistence type="predicted"/>
<evidence type="ECO:0000256" key="3">
    <source>
        <dbReference type="PROSITE-ProRule" id="PRU00221"/>
    </source>
</evidence>
<protein>
    <submittedName>
        <fullName evidence="5">G-protein beta WD-40 repeat-containing protein</fullName>
    </submittedName>
</protein>
<dbReference type="InterPro" id="IPR050844">
    <property type="entry name" value="Coatomer_complex_subunit"/>
</dbReference>
<accession>A0A2U1Q0Y3</accession>
<evidence type="ECO:0000256" key="1">
    <source>
        <dbReference type="ARBA" id="ARBA00022574"/>
    </source>
</evidence>
<comment type="caution">
    <text evidence="5">The sequence shown here is derived from an EMBL/GenBank/DDBJ whole genome shotgun (WGS) entry which is preliminary data.</text>
</comment>
<keyword evidence="1 3" id="KW-0853">WD repeat</keyword>
<dbReference type="InterPro" id="IPR015943">
    <property type="entry name" value="WD40/YVTN_repeat-like_dom_sf"/>
</dbReference>
<feature type="region of interest" description="Disordered" evidence="4">
    <location>
        <begin position="172"/>
        <end position="194"/>
    </location>
</feature>
<dbReference type="GO" id="GO:0005524">
    <property type="term" value="F:ATP binding"/>
    <property type="evidence" value="ECO:0007669"/>
    <property type="project" value="InterPro"/>
</dbReference>
<dbReference type="GO" id="GO:0006888">
    <property type="term" value="P:endoplasmic reticulum to Golgi vesicle-mediated transport"/>
    <property type="evidence" value="ECO:0007669"/>
    <property type="project" value="TreeGrafter"/>
</dbReference>
<dbReference type="GO" id="GO:0004814">
    <property type="term" value="F:arginine-tRNA ligase activity"/>
    <property type="evidence" value="ECO:0007669"/>
    <property type="project" value="InterPro"/>
</dbReference>
<dbReference type="InterPro" id="IPR036322">
    <property type="entry name" value="WD40_repeat_dom_sf"/>
</dbReference>
<dbReference type="InterPro" id="IPR036695">
    <property type="entry name" value="Arg-tRNA-synth_N_sf"/>
</dbReference>
<dbReference type="Gene3D" id="3.30.1360.70">
    <property type="entry name" value="Arginyl tRNA synthetase N-terminal domain"/>
    <property type="match status" value="1"/>
</dbReference>
<dbReference type="GO" id="GO:0006420">
    <property type="term" value="P:arginyl-tRNA aminoacylation"/>
    <property type="evidence" value="ECO:0007669"/>
    <property type="project" value="InterPro"/>
</dbReference>
<evidence type="ECO:0000256" key="4">
    <source>
        <dbReference type="SAM" id="MobiDB-lite"/>
    </source>
</evidence>
<reference evidence="5 6" key="1">
    <citation type="journal article" date="2018" name="Mol. Plant">
        <title>The genome of Artemisia annua provides insight into the evolution of Asteraceae family and artemisinin biosynthesis.</title>
        <authorList>
            <person name="Shen Q."/>
            <person name="Zhang L."/>
            <person name="Liao Z."/>
            <person name="Wang S."/>
            <person name="Yan T."/>
            <person name="Shi P."/>
            <person name="Liu M."/>
            <person name="Fu X."/>
            <person name="Pan Q."/>
            <person name="Wang Y."/>
            <person name="Lv Z."/>
            <person name="Lu X."/>
            <person name="Zhang F."/>
            <person name="Jiang W."/>
            <person name="Ma Y."/>
            <person name="Chen M."/>
            <person name="Hao X."/>
            <person name="Li L."/>
            <person name="Tang Y."/>
            <person name="Lv G."/>
            <person name="Zhou Y."/>
            <person name="Sun X."/>
            <person name="Brodelius P.E."/>
            <person name="Rose J.K.C."/>
            <person name="Tang K."/>
        </authorList>
    </citation>
    <scope>NUCLEOTIDE SEQUENCE [LARGE SCALE GENOMIC DNA]</scope>
    <source>
        <strain evidence="6">cv. Huhao1</strain>
        <tissue evidence="5">Leaf</tissue>
    </source>
</reference>
<dbReference type="OrthoDB" id="2150324at2759"/>
<feature type="repeat" description="WD" evidence="3">
    <location>
        <begin position="109"/>
        <end position="123"/>
    </location>
</feature>
<dbReference type="GO" id="GO:0006890">
    <property type="term" value="P:retrograde vesicle-mediated transport, Golgi to endoplasmic reticulum"/>
    <property type="evidence" value="ECO:0007669"/>
    <property type="project" value="TreeGrafter"/>
</dbReference>
<dbReference type="GO" id="GO:0030126">
    <property type="term" value="C:COPI vesicle coat"/>
    <property type="evidence" value="ECO:0007669"/>
    <property type="project" value="TreeGrafter"/>
</dbReference>
<feature type="compositionally biased region" description="Low complexity" evidence="4">
    <location>
        <begin position="180"/>
        <end position="189"/>
    </location>
</feature>
<evidence type="ECO:0000256" key="2">
    <source>
        <dbReference type="ARBA" id="ARBA00022737"/>
    </source>
</evidence>
<gene>
    <name evidence="5" type="ORF">CTI12_AA088800</name>
</gene>
<dbReference type="Pfam" id="PF00400">
    <property type="entry name" value="WD40"/>
    <property type="match status" value="2"/>
</dbReference>
<dbReference type="Proteomes" id="UP000245207">
    <property type="component" value="Unassembled WGS sequence"/>
</dbReference>
<organism evidence="5 6">
    <name type="scientific">Artemisia annua</name>
    <name type="common">Sweet wormwood</name>
    <dbReference type="NCBI Taxonomy" id="35608"/>
    <lineage>
        <taxon>Eukaryota</taxon>
        <taxon>Viridiplantae</taxon>
        <taxon>Streptophyta</taxon>
        <taxon>Embryophyta</taxon>
        <taxon>Tracheophyta</taxon>
        <taxon>Spermatophyta</taxon>
        <taxon>Magnoliopsida</taxon>
        <taxon>eudicotyledons</taxon>
        <taxon>Gunneridae</taxon>
        <taxon>Pentapetalae</taxon>
        <taxon>asterids</taxon>
        <taxon>campanulids</taxon>
        <taxon>Asterales</taxon>
        <taxon>Asteraceae</taxon>
        <taxon>Asteroideae</taxon>
        <taxon>Anthemideae</taxon>
        <taxon>Artemisiinae</taxon>
        <taxon>Artemisia</taxon>
    </lineage>
</organism>
<dbReference type="AlphaFoldDB" id="A0A2U1Q0Y3"/>
<name>A0A2U1Q0Y3_ARTAN</name>
<evidence type="ECO:0000313" key="6">
    <source>
        <dbReference type="Proteomes" id="UP000245207"/>
    </source>
</evidence>
<evidence type="ECO:0000313" key="5">
    <source>
        <dbReference type="EMBL" id="PWA91688.1"/>
    </source>
</evidence>
<dbReference type="InterPro" id="IPR001680">
    <property type="entry name" value="WD40_rpt"/>
</dbReference>
<dbReference type="EMBL" id="PKPP01000526">
    <property type="protein sequence ID" value="PWA91688.1"/>
    <property type="molecule type" value="Genomic_DNA"/>
</dbReference>
<keyword evidence="6" id="KW-1185">Reference proteome</keyword>
<dbReference type="PANTHER" id="PTHR19876">
    <property type="entry name" value="COATOMER"/>
    <property type="match status" value="1"/>
</dbReference>
<sequence>MAEKENQFSIQSCLTPIRFSFGCSKTFDQKSERVKSIDLHPIEPWVLIGLYSGNVHIWNYRSQVTEKSFEIVKSPVRAAKFIANKEWFVCGADDGFIRLSPCIHISLPYVLSASDDKTIKLWDWENGWECIKTFEGHEHYVMQVAFNPRDTNAFASVSLDSTIKFVTAPSIETDEQSPGTNTNPVTVPPSKKGKMKCNQQVPLQRSFAEVNETKTNISMESYCADEKTCVCHPGGLPPVVNQRGSSSPACQPPNDNYCTRLCKTKEAYCADEKTCVCHPGGLPPVVNQRGSSSPACQPPNDNYCTRLCKTKEAYCADEKTCVCHPGGLPPVVNQRGSSSPACQPPNDNYCTRLCKTKEAYCADEKTCVCHPGGLPPVVNQRGSSSPACQPPNDNYCTRLCKTKEAYCADEKTCVCHPGGLPPVVNQRGSSSPACQPPNDNYCTRLCKTKEAYCADEKTCVCHPGGLPPVVNQRGSSSPACQPPNDNYCTRLCQTKDAYCVDEKTCVCHPGGFPPVVPQPNQPTYNNRLFVCDPNSCRRVCGPKGGQCNEDGECQCNPVPLESASKVHAADEEEKFCHSKKKKKDKRWSLQEEIAKLFNTSLEGAFCSISPYPNEDGDYLCTSVLHVWPEIRKTHMYRGPTDAGLGVRENILDFDYSDMIERCVVCGPGFLKFKLSRKWIAKLKMMTDIFVKSETMIVPSTLADCENMISGTKIVQYILVSLLMWIVSCTYNRIWNGRVVTFGSLRGTPLRGYIRCGFELMVYYRFRSTKQVLDKVEVRNRLLEKTCRVIYAVVADSLMPPATSCSDFRDVGSYMINESMALQEESERQVRLAKGTGELAL</sequence>
<dbReference type="SUPFAM" id="SSF50978">
    <property type="entry name" value="WD40 repeat-like"/>
    <property type="match status" value="1"/>
</dbReference>
<dbReference type="PANTHER" id="PTHR19876:SF76">
    <property type="entry name" value="WD40_YVTN REPEAT-LIKE-CONTAINING DOMAIN-CONTAINING PROTEIN-RELATED"/>
    <property type="match status" value="1"/>
</dbReference>
<dbReference type="Gene3D" id="2.130.10.10">
    <property type="entry name" value="YVTN repeat-like/Quinoprotein amine dehydrogenase"/>
    <property type="match status" value="1"/>
</dbReference>
<dbReference type="SMART" id="SM00320">
    <property type="entry name" value="WD40"/>
    <property type="match status" value="3"/>
</dbReference>